<keyword evidence="4" id="KW-1185">Reference proteome</keyword>
<evidence type="ECO:0000256" key="2">
    <source>
        <dbReference type="SAM" id="SignalP"/>
    </source>
</evidence>
<comment type="caution">
    <text evidence="3">The sequence shown here is derived from an EMBL/GenBank/DDBJ whole genome shotgun (WGS) entry which is preliminary data.</text>
</comment>
<evidence type="ECO:0000256" key="1">
    <source>
        <dbReference type="SAM" id="Phobius"/>
    </source>
</evidence>
<keyword evidence="1" id="KW-0472">Membrane</keyword>
<feature type="transmembrane region" description="Helical" evidence="1">
    <location>
        <begin position="384"/>
        <end position="411"/>
    </location>
</feature>
<feature type="transmembrane region" description="Helical" evidence="1">
    <location>
        <begin position="465"/>
        <end position="488"/>
    </location>
</feature>
<sequence>MWTVAYAVILFLVPNGLTAPSCAPECDCSERDKLVIINQPSNTSTLINSIRAGYNTWNSSVRLGFNSYYNRIKNVSYSGDNVADIINKLIVIMTQYNFNNVEKRQILWNRTIFEWGGTIEDFIECGNATIVTSSTLLPSTTLQSTIVVVCPSPAGSPDCSDRFELIFVDPDTNSTILTDSIQAVYETWNASMRLGFDTYYNMIRKVLYDDTTTEEEKIDELFVIFHRYNFNNHARRQTLWDIRIGCWGTIEDFILCSNESITTLRPTGASVSPSESSDCRGRPELIFVDPETNSTILTDSIQAVYETWNASMRLGFNTYYNMIRKVLYDDTTTEAEKIDELIVIFHKYNFNNHARRQTLWDVLIGDWGTIEDFILCGDMLNQSVIFWMSLIEFGLSPCTPIIILFLTIERIIYITWPLTKLKYLGLITVVVTIVFFSGNIIAAYLDRIFVCNDNTCESKKTRGALYNYTKMGFGLMNLIAGAVFLLTLHQTRSMVEPLQPAQSTTKRINKIAVLVICLELFLNFLPQLTAFILEQVCLP</sequence>
<protein>
    <submittedName>
        <fullName evidence="3">Uncharacterized protein</fullName>
    </submittedName>
</protein>
<organism evidence="3 4">
    <name type="scientific">Ditylenchus destructor</name>
    <dbReference type="NCBI Taxonomy" id="166010"/>
    <lineage>
        <taxon>Eukaryota</taxon>
        <taxon>Metazoa</taxon>
        <taxon>Ecdysozoa</taxon>
        <taxon>Nematoda</taxon>
        <taxon>Chromadorea</taxon>
        <taxon>Rhabditida</taxon>
        <taxon>Tylenchina</taxon>
        <taxon>Tylenchomorpha</taxon>
        <taxon>Sphaerularioidea</taxon>
        <taxon>Anguinidae</taxon>
        <taxon>Anguininae</taxon>
        <taxon>Ditylenchus</taxon>
    </lineage>
</organism>
<feature type="transmembrane region" description="Helical" evidence="1">
    <location>
        <begin position="508"/>
        <end position="533"/>
    </location>
</feature>
<keyword evidence="2" id="KW-0732">Signal</keyword>
<dbReference type="AlphaFoldDB" id="A0AAD4MPC6"/>
<name>A0AAD4MPC6_9BILA</name>
<feature type="transmembrane region" description="Helical" evidence="1">
    <location>
        <begin position="423"/>
        <end position="445"/>
    </location>
</feature>
<evidence type="ECO:0000313" key="4">
    <source>
        <dbReference type="Proteomes" id="UP001201812"/>
    </source>
</evidence>
<reference evidence="3" key="1">
    <citation type="submission" date="2022-01" db="EMBL/GenBank/DDBJ databases">
        <title>Genome Sequence Resource for Two Populations of Ditylenchus destructor, the Migratory Endoparasitic Phytonematode.</title>
        <authorList>
            <person name="Zhang H."/>
            <person name="Lin R."/>
            <person name="Xie B."/>
        </authorList>
    </citation>
    <scope>NUCLEOTIDE SEQUENCE</scope>
    <source>
        <strain evidence="3">BazhouSP</strain>
    </source>
</reference>
<dbReference type="EMBL" id="JAKKPZ010000175">
    <property type="protein sequence ID" value="KAI1699550.1"/>
    <property type="molecule type" value="Genomic_DNA"/>
</dbReference>
<feature type="signal peptide" evidence="2">
    <location>
        <begin position="1"/>
        <end position="18"/>
    </location>
</feature>
<feature type="chain" id="PRO_5042013157" evidence="2">
    <location>
        <begin position="19"/>
        <end position="539"/>
    </location>
</feature>
<keyword evidence="1" id="KW-0812">Transmembrane</keyword>
<dbReference type="Proteomes" id="UP001201812">
    <property type="component" value="Unassembled WGS sequence"/>
</dbReference>
<proteinExistence type="predicted"/>
<keyword evidence="1" id="KW-1133">Transmembrane helix</keyword>
<evidence type="ECO:0000313" key="3">
    <source>
        <dbReference type="EMBL" id="KAI1699550.1"/>
    </source>
</evidence>
<accession>A0AAD4MPC6</accession>
<gene>
    <name evidence="3" type="ORF">DdX_17254</name>
</gene>